<feature type="compositionally biased region" description="Polar residues" evidence="1">
    <location>
        <begin position="150"/>
        <end position="160"/>
    </location>
</feature>
<feature type="compositionally biased region" description="Low complexity" evidence="1">
    <location>
        <begin position="177"/>
        <end position="189"/>
    </location>
</feature>
<dbReference type="InterPro" id="IPR039191">
    <property type="entry name" value="Nopp140-like"/>
</dbReference>
<gene>
    <name evidence="3" type="ORF">HD556DRAFT_966706</name>
</gene>
<dbReference type="InterPro" id="IPR007718">
    <property type="entry name" value="Srp40_C"/>
</dbReference>
<keyword evidence="4" id="KW-1185">Reference proteome</keyword>
<feature type="compositionally biased region" description="Polar residues" evidence="1">
    <location>
        <begin position="204"/>
        <end position="215"/>
    </location>
</feature>
<dbReference type="GO" id="GO:0005730">
    <property type="term" value="C:nucleolus"/>
    <property type="evidence" value="ECO:0007669"/>
    <property type="project" value="InterPro"/>
</dbReference>
<evidence type="ECO:0000259" key="2">
    <source>
        <dbReference type="Pfam" id="PF05022"/>
    </source>
</evidence>
<feature type="compositionally biased region" description="Low complexity" evidence="1">
    <location>
        <begin position="1"/>
        <end position="14"/>
    </location>
</feature>
<proteinExistence type="predicted"/>
<sequence>MYCRLTTTDSSSSESEGDSKKGTQACKKVPEILSCGDRETSATLSSDAKVPEVKSKVTKQKPSVKGSSSSSSGSDSDSDDSTTDSASDKKLARKGTQKKDVNSSDSSSSSSSSDSSSSDSDSTSSDSESTTSSSESESEAEITVGRGVASSKSRANTGVTSIPKEEMQVTKKRKTSESGAAVVTAAVSTHPTDDVQVSAKVRNIQKNGNGKTPRNANERFSRIKPQNIPAEQLLDNGYEAKGGVTNDYGNRAHQDLIVTRGAGFRKEKNKKKRGSYRGGEITLQSHSIKFTD</sequence>
<dbReference type="EMBL" id="JABBWE010000008">
    <property type="protein sequence ID" value="KAG1800867.1"/>
    <property type="molecule type" value="Genomic_DNA"/>
</dbReference>
<evidence type="ECO:0000256" key="1">
    <source>
        <dbReference type="SAM" id="MobiDB-lite"/>
    </source>
</evidence>
<feature type="compositionally biased region" description="Polar residues" evidence="1">
    <location>
        <begin position="282"/>
        <end position="292"/>
    </location>
</feature>
<feature type="domain" description="Srp40 C-terminal" evidence="2">
    <location>
        <begin position="219"/>
        <end position="290"/>
    </location>
</feature>
<dbReference type="GO" id="GO:0005654">
    <property type="term" value="C:nucleoplasm"/>
    <property type="evidence" value="ECO:0007669"/>
    <property type="project" value="TreeGrafter"/>
</dbReference>
<dbReference type="Pfam" id="PF05022">
    <property type="entry name" value="SRP40_C"/>
    <property type="match status" value="1"/>
</dbReference>
<dbReference type="PANTHER" id="PTHR23216">
    <property type="entry name" value="NUCLEOLAR AND COILED-BODY PHOSPHOPROTEIN 1"/>
    <property type="match status" value="1"/>
</dbReference>
<comment type="caution">
    <text evidence="3">The sequence shown here is derived from an EMBL/GenBank/DDBJ whole genome shotgun (WGS) entry which is preliminary data.</text>
</comment>
<feature type="compositionally biased region" description="Low complexity" evidence="1">
    <location>
        <begin position="103"/>
        <end position="135"/>
    </location>
</feature>
<evidence type="ECO:0000313" key="3">
    <source>
        <dbReference type="EMBL" id="KAG1800867.1"/>
    </source>
</evidence>
<dbReference type="RefSeq" id="XP_041164609.1">
    <property type="nucleotide sequence ID" value="XM_041312149.1"/>
</dbReference>
<feature type="compositionally biased region" description="Low complexity" evidence="1">
    <location>
        <begin position="66"/>
        <end position="75"/>
    </location>
</feature>
<name>A0A9P7DQW8_9AGAM</name>
<dbReference type="GeneID" id="64605913"/>
<protein>
    <submittedName>
        <fullName evidence="3">SRP40, C-terminal domain-containing protein</fullName>
    </submittedName>
</protein>
<reference evidence="3" key="1">
    <citation type="journal article" date="2020" name="New Phytol.">
        <title>Comparative genomics reveals dynamic genome evolution in host specialist ectomycorrhizal fungi.</title>
        <authorList>
            <person name="Lofgren L.A."/>
            <person name="Nguyen N.H."/>
            <person name="Vilgalys R."/>
            <person name="Ruytinx J."/>
            <person name="Liao H.L."/>
            <person name="Branco S."/>
            <person name="Kuo A."/>
            <person name="LaButti K."/>
            <person name="Lipzen A."/>
            <person name="Andreopoulos W."/>
            <person name="Pangilinan J."/>
            <person name="Riley R."/>
            <person name="Hundley H."/>
            <person name="Na H."/>
            <person name="Barry K."/>
            <person name="Grigoriev I.V."/>
            <person name="Stajich J.E."/>
            <person name="Kennedy P.G."/>
        </authorList>
    </citation>
    <scope>NUCLEOTIDE SEQUENCE</scope>
    <source>
        <strain evidence="3">S12</strain>
    </source>
</reference>
<dbReference type="Proteomes" id="UP000719766">
    <property type="component" value="Unassembled WGS sequence"/>
</dbReference>
<dbReference type="PANTHER" id="PTHR23216:SF1">
    <property type="entry name" value="NUCLEOLAR AND COILED-BODY PHOSPHOPROTEIN 1"/>
    <property type="match status" value="1"/>
</dbReference>
<feature type="region of interest" description="Disordered" evidence="1">
    <location>
        <begin position="1"/>
        <end position="232"/>
    </location>
</feature>
<accession>A0A9P7DQW8</accession>
<dbReference type="OrthoDB" id="5599646at2759"/>
<organism evidence="3 4">
    <name type="scientific">Suillus plorans</name>
    <dbReference type="NCBI Taxonomy" id="116603"/>
    <lineage>
        <taxon>Eukaryota</taxon>
        <taxon>Fungi</taxon>
        <taxon>Dikarya</taxon>
        <taxon>Basidiomycota</taxon>
        <taxon>Agaricomycotina</taxon>
        <taxon>Agaricomycetes</taxon>
        <taxon>Agaricomycetidae</taxon>
        <taxon>Boletales</taxon>
        <taxon>Suillineae</taxon>
        <taxon>Suillaceae</taxon>
        <taxon>Suillus</taxon>
    </lineage>
</organism>
<feature type="region of interest" description="Disordered" evidence="1">
    <location>
        <begin position="259"/>
        <end position="292"/>
    </location>
</feature>
<evidence type="ECO:0000313" key="4">
    <source>
        <dbReference type="Proteomes" id="UP000719766"/>
    </source>
</evidence>
<dbReference type="AlphaFoldDB" id="A0A9P7DQW8"/>